<name>A0A9X4XH47_9FIRM</name>
<evidence type="ECO:0000313" key="1">
    <source>
        <dbReference type="EMBL" id="MTK22833.1"/>
    </source>
</evidence>
<organism evidence="1 2">
    <name type="scientific">Turicibacter sanguinis</name>
    <dbReference type="NCBI Taxonomy" id="154288"/>
    <lineage>
        <taxon>Bacteria</taxon>
        <taxon>Bacillati</taxon>
        <taxon>Bacillota</taxon>
        <taxon>Erysipelotrichia</taxon>
        <taxon>Erysipelotrichales</taxon>
        <taxon>Turicibacteraceae</taxon>
        <taxon>Turicibacter</taxon>
    </lineage>
</organism>
<dbReference type="EMBL" id="WMQE01000066">
    <property type="protein sequence ID" value="MTK22833.1"/>
    <property type="molecule type" value="Genomic_DNA"/>
</dbReference>
<accession>A0A9X4XH47</accession>
<sequence length="72" mass="8063">MTEQEANIQILHNADGRKALMINGIEIPCVKKVCYDERPSEVSTVTIEIIPTTFVSDRSSVRTVTLSNKKDQ</sequence>
<protein>
    <submittedName>
        <fullName evidence="1">Uncharacterized protein</fullName>
    </submittedName>
</protein>
<comment type="caution">
    <text evidence="1">The sequence shown here is derived from an EMBL/GenBank/DDBJ whole genome shotgun (WGS) entry which is preliminary data.</text>
</comment>
<gene>
    <name evidence="1" type="ORF">GMA92_15675</name>
</gene>
<dbReference type="AlphaFoldDB" id="A0A9X4XH47"/>
<reference evidence="1 2" key="1">
    <citation type="journal article" date="2019" name="Nat. Med.">
        <title>A library of human gut bacterial isolates paired with longitudinal multiomics data enables mechanistic microbiome research.</title>
        <authorList>
            <person name="Poyet M."/>
            <person name="Groussin M."/>
            <person name="Gibbons S.M."/>
            <person name="Avila-Pacheco J."/>
            <person name="Jiang X."/>
            <person name="Kearney S.M."/>
            <person name="Perrotta A.R."/>
            <person name="Berdy B."/>
            <person name="Zhao S."/>
            <person name="Lieberman T.D."/>
            <person name="Swanson P.K."/>
            <person name="Smith M."/>
            <person name="Roesemann S."/>
            <person name="Alexander J.E."/>
            <person name="Rich S.A."/>
            <person name="Livny J."/>
            <person name="Vlamakis H."/>
            <person name="Clish C."/>
            <person name="Bullock K."/>
            <person name="Deik A."/>
            <person name="Scott J."/>
            <person name="Pierce K.A."/>
            <person name="Xavier R.J."/>
            <person name="Alm E.J."/>
        </authorList>
    </citation>
    <scope>NUCLEOTIDE SEQUENCE [LARGE SCALE GENOMIC DNA]</scope>
    <source>
        <strain evidence="1 2">BIOML-A198</strain>
    </source>
</reference>
<evidence type="ECO:0000313" key="2">
    <source>
        <dbReference type="Proteomes" id="UP000487649"/>
    </source>
</evidence>
<dbReference type="Proteomes" id="UP000487649">
    <property type="component" value="Unassembled WGS sequence"/>
</dbReference>
<proteinExistence type="predicted"/>